<gene>
    <name evidence="1" type="ORF">PPENT_87.1.T0140402</name>
</gene>
<sequence>MTFLQTENQKTQYLRFHSFIFLIKLHYHNYISLTILVNPEWNFSNHYFLAIRILKSKQSCLDRLSQFKCDRRISIISSLKQ</sequence>
<reference evidence="1" key="1">
    <citation type="submission" date="2021-01" db="EMBL/GenBank/DDBJ databases">
        <authorList>
            <consortium name="Genoscope - CEA"/>
            <person name="William W."/>
        </authorList>
    </citation>
    <scope>NUCLEOTIDE SEQUENCE</scope>
</reference>
<organism evidence="1 2">
    <name type="scientific">Paramecium pentaurelia</name>
    <dbReference type="NCBI Taxonomy" id="43138"/>
    <lineage>
        <taxon>Eukaryota</taxon>
        <taxon>Sar</taxon>
        <taxon>Alveolata</taxon>
        <taxon>Ciliophora</taxon>
        <taxon>Intramacronucleata</taxon>
        <taxon>Oligohymenophorea</taxon>
        <taxon>Peniculida</taxon>
        <taxon>Parameciidae</taxon>
        <taxon>Paramecium</taxon>
    </lineage>
</organism>
<evidence type="ECO:0000313" key="2">
    <source>
        <dbReference type="Proteomes" id="UP000689195"/>
    </source>
</evidence>
<accession>A0A8S1T4N7</accession>
<evidence type="ECO:0000313" key="1">
    <source>
        <dbReference type="EMBL" id="CAD8145732.1"/>
    </source>
</evidence>
<name>A0A8S1T4N7_9CILI</name>
<dbReference type="AlphaFoldDB" id="A0A8S1T4N7"/>
<proteinExistence type="predicted"/>
<dbReference type="Proteomes" id="UP000689195">
    <property type="component" value="Unassembled WGS sequence"/>
</dbReference>
<dbReference type="EMBL" id="CAJJDO010000014">
    <property type="protein sequence ID" value="CAD8145732.1"/>
    <property type="molecule type" value="Genomic_DNA"/>
</dbReference>
<comment type="caution">
    <text evidence="1">The sequence shown here is derived from an EMBL/GenBank/DDBJ whole genome shotgun (WGS) entry which is preliminary data.</text>
</comment>
<protein>
    <submittedName>
        <fullName evidence="1">Uncharacterized protein</fullName>
    </submittedName>
</protein>
<keyword evidence="2" id="KW-1185">Reference proteome</keyword>